<dbReference type="Proteomes" id="UP000193978">
    <property type="component" value="Chromosome"/>
</dbReference>
<proteinExistence type="inferred from homology"/>
<dbReference type="PANTHER" id="PTHR37421:SF1">
    <property type="entry name" value="UPF0260 PROTEIN YCGN"/>
    <property type="match status" value="1"/>
</dbReference>
<sequence length="156" mass="18190">MSADSRPFWEKPLSSLTRSEWERLCDGCGRCCLIKLEDEDSGEIHHTSVACRLLDHRSCRCSHYEGRKSLVPDCMRLTLAKLAKIRWLPPSCSYRLRFEDKPLPPWHHLLTGDPDSVHKVGISVRGRVEASEQEVEIDDLPRFIRRWPKSWPKRGR</sequence>
<protein>
    <recommendedName>
        <fullName evidence="1">UPF0260 protein B1812_05140</fullName>
    </recommendedName>
</protein>
<organism evidence="2 3">
    <name type="scientific">Methylocystis bryophila</name>
    <dbReference type="NCBI Taxonomy" id="655015"/>
    <lineage>
        <taxon>Bacteria</taxon>
        <taxon>Pseudomonadati</taxon>
        <taxon>Pseudomonadota</taxon>
        <taxon>Alphaproteobacteria</taxon>
        <taxon>Hyphomicrobiales</taxon>
        <taxon>Methylocystaceae</taxon>
        <taxon>Methylocystis</taxon>
    </lineage>
</organism>
<name>A0A1W6MSS8_9HYPH</name>
<evidence type="ECO:0000313" key="2">
    <source>
        <dbReference type="EMBL" id="ARN80549.1"/>
    </source>
</evidence>
<dbReference type="HAMAP" id="MF_00676">
    <property type="entry name" value="UPF0260"/>
    <property type="match status" value="1"/>
</dbReference>
<accession>A0A1W6MSS8</accession>
<dbReference type="STRING" id="655015.B1812_05140"/>
<reference evidence="2 3" key="1">
    <citation type="submission" date="2017-02" db="EMBL/GenBank/DDBJ databases">
        <authorList>
            <person name="Peterson S.W."/>
        </authorList>
    </citation>
    <scope>NUCLEOTIDE SEQUENCE [LARGE SCALE GENOMIC DNA]</scope>
    <source>
        <strain evidence="2 3">S285</strain>
    </source>
</reference>
<dbReference type="RefSeq" id="WP_085770622.1">
    <property type="nucleotide sequence ID" value="NZ_AP027149.1"/>
</dbReference>
<dbReference type="AlphaFoldDB" id="A0A1W6MSS8"/>
<dbReference type="InterPro" id="IPR005358">
    <property type="entry name" value="Puta_zinc/iron-chelating_dom"/>
</dbReference>
<keyword evidence="3" id="KW-1185">Reference proteome</keyword>
<gene>
    <name evidence="2" type="ORF">B1812_05140</name>
</gene>
<dbReference type="PIRSF" id="PIRSF006173">
    <property type="entry name" value="UCP006173"/>
    <property type="match status" value="1"/>
</dbReference>
<dbReference type="InterPro" id="IPR008228">
    <property type="entry name" value="UCP006173"/>
</dbReference>
<dbReference type="PANTHER" id="PTHR37421">
    <property type="entry name" value="UPF0260 PROTEIN YCGN"/>
    <property type="match status" value="1"/>
</dbReference>
<evidence type="ECO:0000313" key="3">
    <source>
        <dbReference type="Proteomes" id="UP000193978"/>
    </source>
</evidence>
<evidence type="ECO:0000256" key="1">
    <source>
        <dbReference type="HAMAP-Rule" id="MF_00676"/>
    </source>
</evidence>
<dbReference type="Pfam" id="PF03692">
    <property type="entry name" value="CxxCxxCC"/>
    <property type="match status" value="1"/>
</dbReference>
<dbReference type="KEGG" id="mbry:B1812_05140"/>
<comment type="similarity">
    <text evidence="1">Belongs to the UPF0260 family.</text>
</comment>
<dbReference type="EMBL" id="CP019948">
    <property type="protein sequence ID" value="ARN80549.1"/>
    <property type="molecule type" value="Genomic_DNA"/>
</dbReference>
<dbReference type="NCBIfam" id="NF003501">
    <property type="entry name" value="PRK05170.1-5"/>
    <property type="match status" value="1"/>
</dbReference>
<dbReference type="OrthoDB" id="9786855at2"/>
<dbReference type="NCBIfam" id="NF003507">
    <property type="entry name" value="PRK05170.2-5"/>
    <property type="match status" value="1"/>
</dbReference>